<evidence type="ECO:0000313" key="3">
    <source>
        <dbReference type="Proteomes" id="UP001642483"/>
    </source>
</evidence>
<dbReference type="Proteomes" id="UP001642483">
    <property type="component" value="Unassembled WGS sequence"/>
</dbReference>
<keyword evidence="1" id="KW-0472">Membrane</keyword>
<keyword evidence="3" id="KW-1185">Reference proteome</keyword>
<dbReference type="EMBL" id="CAWYQH010000174">
    <property type="protein sequence ID" value="CAK8698176.1"/>
    <property type="molecule type" value="Genomic_DNA"/>
</dbReference>
<evidence type="ECO:0000256" key="1">
    <source>
        <dbReference type="SAM" id="Phobius"/>
    </source>
</evidence>
<name>A0ABP0H4J0_CLALP</name>
<reference evidence="2 3" key="1">
    <citation type="submission" date="2024-02" db="EMBL/GenBank/DDBJ databases">
        <authorList>
            <person name="Daric V."/>
            <person name="Darras S."/>
        </authorList>
    </citation>
    <scope>NUCLEOTIDE SEQUENCE [LARGE SCALE GENOMIC DNA]</scope>
</reference>
<keyword evidence="1" id="KW-1133">Transmembrane helix</keyword>
<feature type="transmembrane region" description="Helical" evidence="1">
    <location>
        <begin position="37"/>
        <end position="55"/>
    </location>
</feature>
<protein>
    <recommendedName>
        <fullName evidence="4">PPPDE domain-containing protein</fullName>
    </recommendedName>
</protein>
<accession>A0ABP0H4J0</accession>
<sequence>MSNETPDTYNVNNWITCSLSMEFAWSFYNDVMEHTDLVLFFNGMAVLVVGYGANLRKGLKIILFVSSAVSVALFRQCLSFETGANVTIQFLRVAHFQDIISPHCSKYSYVFILLCLTSKRMSSETPDTYNVNNWITNSSTMEFAWSVNNDMMEHTDLVLFFNGMPVFIVGYGANLRKGLKSIPFVSSAVSVSLFRQCPSFETAANVTAQLLSKLLLNAKIRVGLFDSKSFIIKGKLMKLNISTSEGKQRAKQLMEIISTTDLGDYQLLHNNCRDFIIAVAKLLKEEAEFTEDGWFQFESEMQSLRSIDQLKFEGGIREAPGLFRRIISFFFRKHSKE</sequence>
<proteinExistence type="predicted"/>
<comment type="caution">
    <text evidence="2">The sequence shown here is derived from an EMBL/GenBank/DDBJ whole genome shotgun (WGS) entry which is preliminary data.</text>
</comment>
<evidence type="ECO:0008006" key="4">
    <source>
        <dbReference type="Google" id="ProtNLM"/>
    </source>
</evidence>
<keyword evidence="1" id="KW-0812">Transmembrane</keyword>
<gene>
    <name evidence="2" type="ORF">CVLEPA_LOCUS31642</name>
</gene>
<organism evidence="2 3">
    <name type="scientific">Clavelina lepadiformis</name>
    <name type="common">Light-bulb sea squirt</name>
    <name type="synonym">Ascidia lepadiformis</name>
    <dbReference type="NCBI Taxonomy" id="159417"/>
    <lineage>
        <taxon>Eukaryota</taxon>
        <taxon>Metazoa</taxon>
        <taxon>Chordata</taxon>
        <taxon>Tunicata</taxon>
        <taxon>Ascidiacea</taxon>
        <taxon>Aplousobranchia</taxon>
        <taxon>Clavelinidae</taxon>
        <taxon>Clavelina</taxon>
    </lineage>
</organism>
<evidence type="ECO:0000313" key="2">
    <source>
        <dbReference type="EMBL" id="CAK8698176.1"/>
    </source>
</evidence>